<dbReference type="GO" id="GO:0032040">
    <property type="term" value="C:small-subunit processome"/>
    <property type="evidence" value="ECO:0007669"/>
    <property type="project" value="InterPro"/>
</dbReference>
<keyword evidence="5" id="KW-0539">Nucleus</keyword>
<keyword evidence="4" id="KW-0698">rRNA processing</keyword>
<feature type="compositionally biased region" description="Basic and acidic residues" evidence="7">
    <location>
        <begin position="118"/>
        <end position="146"/>
    </location>
</feature>
<dbReference type="GO" id="GO:0030692">
    <property type="term" value="C:Noc4p-Nop14p complex"/>
    <property type="evidence" value="ECO:0007669"/>
    <property type="project" value="TreeGrafter"/>
</dbReference>
<gene>
    <name evidence="8" type="ORF">C1645_380836</name>
</gene>
<name>A0A397TDV8_9GLOM</name>
<evidence type="ECO:0000256" key="5">
    <source>
        <dbReference type="ARBA" id="ARBA00023242"/>
    </source>
</evidence>
<reference evidence="8 9" key="1">
    <citation type="submission" date="2018-06" db="EMBL/GenBank/DDBJ databases">
        <title>Comparative genomics reveals the genomic features of Rhizophagus irregularis, R. cerebriforme, R. diaphanum and Gigaspora rosea, and their symbiotic lifestyle signature.</title>
        <authorList>
            <person name="Morin E."/>
            <person name="San Clemente H."/>
            <person name="Chen E.C.H."/>
            <person name="De La Providencia I."/>
            <person name="Hainaut M."/>
            <person name="Kuo A."/>
            <person name="Kohler A."/>
            <person name="Murat C."/>
            <person name="Tang N."/>
            <person name="Roy S."/>
            <person name="Loubradou J."/>
            <person name="Henrissat B."/>
            <person name="Grigoriev I.V."/>
            <person name="Corradi N."/>
            <person name="Roux C."/>
            <person name="Martin F.M."/>
        </authorList>
    </citation>
    <scope>NUCLEOTIDE SEQUENCE [LARGE SCALE GENOMIC DNA]</scope>
    <source>
        <strain evidence="8 9">DAOM 227022</strain>
    </source>
</reference>
<feature type="compositionally biased region" description="Polar residues" evidence="7">
    <location>
        <begin position="82"/>
        <end position="93"/>
    </location>
</feature>
<feature type="region of interest" description="Disordered" evidence="7">
    <location>
        <begin position="1"/>
        <end position="24"/>
    </location>
</feature>
<dbReference type="Proteomes" id="UP000265703">
    <property type="component" value="Unassembled WGS sequence"/>
</dbReference>
<feature type="region of interest" description="Disordered" evidence="7">
    <location>
        <begin position="71"/>
        <end position="104"/>
    </location>
</feature>
<keyword evidence="9" id="KW-1185">Reference proteome</keyword>
<feature type="compositionally biased region" description="Basic and acidic residues" evidence="7">
    <location>
        <begin position="250"/>
        <end position="260"/>
    </location>
</feature>
<protein>
    <submittedName>
        <fullName evidence="8">Nucleolar protein 14</fullName>
    </submittedName>
</protein>
<proteinExistence type="inferred from homology"/>
<evidence type="ECO:0000256" key="3">
    <source>
        <dbReference type="ARBA" id="ARBA00022517"/>
    </source>
</evidence>
<dbReference type="GO" id="GO:0030490">
    <property type="term" value="P:maturation of SSU-rRNA"/>
    <property type="evidence" value="ECO:0007669"/>
    <property type="project" value="TreeGrafter"/>
</dbReference>
<feature type="region of interest" description="Disordered" evidence="7">
    <location>
        <begin position="118"/>
        <end position="263"/>
    </location>
</feature>
<comment type="function">
    <text evidence="6">Involved in nucleolar processing of pre-18S ribosomal RNA. Has a role in the nuclear export of 40S pre-ribosomal subunit to the cytoplasm.</text>
</comment>
<feature type="compositionally biased region" description="Acidic residues" evidence="7">
    <location>
        <begin position="177"/>
        <end position="192"/>
    </location>
</feature>
<comment type="similarity">
    <text evidence="2">Belongs to the NOP14 family.</text>
</comment>
<accession>A0A397TDV8</accession>
<dbReference type="OrthoDB" id="441771at2759"/>
<evidence type="ECO:0000256" key="4">
    <source>
        <dbReference type="ARBA" id="ARBA00022552"/>
    </source>
</evidence>
<sequence>METVARSHFGGFEDTNNNDNEYKKSKNEIMKELIVKSKMHKYERQLEKDENEKVRQELDIELDSIRNLLIMPPKPRGEPLESQESAFRKQSGSIEVESKSDEKYEEYDKIVRELAFEKRARPTDRTKSEEEIALEEKEKLEKLELARKRRMEGLSSGSEDDVDKSKRKRQRRVPIADDLDDDYLTDNDDDDFGLGKGISLKNFATIGRIQEGESDEMNVDEEGNSQSEDSEDDEDKKDDDDDDDDDEKDKDETDFKDNEGQHQLLEDINDFSSGKLTPQTKNCVEFQVTKKSKEENNKSELALAYIFTCPSTMEEFLEIIKNVGDNDVPIVVHRIRIIHHIKLSPDNQEKLEKFFNILMDYIYIRIQEIPYQMHLINRLSLQIFDLVQQIPEHAIKYFIGKIDYLKNNLMKNYKFPKITELFLFKLLGKIFPTSDFHHNIITPTLLLIGQYLAQCQVINGKDLISGLFLCNLLYEYQALSRRIVPEALNFLFTTLVYLAPKNTFNNISSIPGTFPFSNSINSIPSTLQIKDGKKIETKLLNFSEILNRNVDNLDNDEFRVSVLLANLHIIELYAKLYNSTSAFIELFNSVLELLSSYPLDKFSESIKNKLMNTQEILRRLQKFSQQNKKPLQLQYHKPIPIPTYIPKFQENFSIDKHYDRDKERAKINKLKSQYKKEHKGAIRELRKDSQFIARQHINEIKEKDDIYKKKINKIKGILENEQSEKKAYEKAKKYGKL</sequence>
<evidence type="ECO:0000256" key="2">
    <source>
        <dbReference type="ARBA" id="ARBA00007466"/>
    </source>
</evidence>
<comment type="subcellular location">
    <subcellularLocation>
        <location evidence="1">Nucleus</location>
        <location evidence="1">Nucleolus</location>
    </subcellularLocation>
</comment>
<evidence type="ECO:0000313" key="8">
    <source>
        <dbReference type="EMBL" id="RIA96440.1"/>
    </source>
</evidence>
<dbReference type="PANTHER" id="PTHR23183">
    <property type="entry name" value="NOP14"/>
    <property type="match status" value="1"/>
</dbReference>
<evidence type="ECO:0000313" key="9">
    <source>
        <dbReference type="Proteomes" id="UP000265703"/>
    </source>
</evidence>
<organism evidence="8 9">
    <name type="scientific">Glomus cerebriforme</name>
    <dbReference type="NCBI Taxonomy" id="658196"/>
    <lineage>
        <taxon>Eukaryota</taxon>
        <taxon>Fungi</taxon>
        <taxon>Fungi incertae sedis</taxon>
        <taxon>Mucoromycota</taxon>
        <taxon>Glomeromycotina</taxon>
        <taxon>Glomeromycetes</taxon>
        <taxon>Glomerales</taxon>
        <taxon>Glomeraceae</taxon>
        <taxon>Glomus</taxon>
    </lineage>
</organism>
<dbReference type="EMBL" id="QKYT01000044">
    <property type="protein sequence ID" value="RIA96440.1"/>
    <property type="molecule type" value="Genomic_DNA"/>
</dbReference>
<dbReference type="PANTHER" id="PTHR23183:SF0">
    <property type="entry name" value="NUCLEOLAR PROTEIN 14"/>
    <property type="match status" value="1"/>
</dbReference>
<comment type="caution">
    <text evidence="8">The sequence shown here is derived from an EMBL/GenBank/DDBJ whole genome shotgun (WGS) entry which is preliminary data.</text>
</comment>
<dbReference type="Pfam" id="PF04147">
    <property type="entry name" value="Nop14"/>
    <property type="match status" value="1"/>
</dbReference>
<feature type="compositionally biased region" description="Acidic residues" evidence="7">
    <location>
        <begin position="212"/>
        <end position="249"/>
    </location>
</feature>
<evidence type="ECO:0000256" key="7">
    <source>
        <dbReference type="SAM" id="MobiDB-lite"/>
    </source>
</evidence>
<dbReference type="InterPro" id="IPR007276">
    <property type="entry name" value="Nop14"/>
</dbReference>
<keyword evidence="3" id="KW-0690">Ribosome biogenesis</keyword>
<evidence type="ECO:0000256" key="1">
    <source>
        <dbReference type="ARBA" id="ARBA00004604"/>
    </source>
</evidence>
<dbReference type="STRING" id="658196.A0A397TDV8"/>
<evidence type="ECO:0000256" key="6">
    <source>
        <dbReference type="ARBA" id="ARBA00024695"/>
    </source>
</evidence>
<dbReference type="AlphaFoldDB" id="A0A397TDV8"/>